<accession>A0AB36FXE3</accession>
<reference evidence="2 3" key="1">
    <citation type="submission" date="2016-09" db="EMBL/GenBank/DDBJ databases">
        <title>Draft Genome Sequence of four Alteromonas macleodii strains isolated from copper coupons and grown long-term at elevated copper levels.</title>
        <authorList>
            <person name="Cusick K."/>
            <person name="Dale J."/>
            <person name="Little B."/>
            <person name="Biffinger J."/>
        </authorList>
    </citation>
    <scope>NUCLEOTIDE SEQUENCE [LARGE SCALE GENOMIC DNA]</scope>
    <source>
        <strain evidence="2 3">KCP01</strain>
    </source>
</reference>
<evidence type="ECO:0000313" key="2">
    <source>
        <dbReference type="EMBL" id="OES34114.1"/>
    </source>
</evidence>
<evidence type="ECO:0000313" key="3">
    <source>
        <dbReference type="Proteomes" id="UP000095392"/>
    </source>
</evidence>
<dbReference type="Proteomes" id="UP000095392">
    <property type="component" value="Unassembled WGS sequence"/>
</dbReference>
<feature type="chain" id="PRO_5044251266" evidence="1">
    <location>
        <begin position="20"/>
        <end position="48"/>
    </location>
</feature>
<feature type="signal peptide" evidence="1">
    <location>
        <begin position="1"/>
        <end position="19"/>
    </location>
</feature>
<keyword evidence="1" id="KW-0732">Signal</keyword>
<proteinExistence type="predicted"/>
<name>A0AB36FXE3_ALTMA</name>
<evidence type="ECO:0000256" key="1">
    <source>
        <dbReference type="SAM" id="SignalP"/>
    </source>
</evidence>
<gene>
    <name evidence="2" type="ORF">BFV95_1446</name>
</gene>
<dbReference type="AlphaFoldDB" id="A0AB36FXE3"/>
<dbReference type="EMBL" id="MIPY01000008">
    <property type="protein sequence ID" value="OES34114.1"/>
    <property type="molecule type" value="Genomic_DNA"/>
</dbReference>
<sequence>MCLLSFVSLNSLSIISVMAKTDLCVNPTAQKDVALYKNLSLIVQIANN</sequence>
<comment type="caution">
    <text evidence="2">The sequence shown here is derived from an EMBL/GenBank/DDBJ whole genome shotgun (WGS) entry which is preliminary data.</text>
</comment>
<keyword evidence="3" id="KW-1185">Reference proteome</keyword>
<organism evidence="2 3">
    <name type="scientific">Alteromonas macleodii</name>
    <name type="common">Pseudoalteromonas macleodii</name>
    <dbReference type="NCBI Taxonomy" id="28108"/>
    <lineage>
        <taxon>Bacteria</taxon>
        <taxon>Pseudomonadati</taxon>
        <taxon>Pseudomonadota</taxon>
        <taxon>Gammaproteobacteria</taxon>
        <taxon>Alteromonadales</taxon>
        <taxon>Alteromonadaceae</taxon>
        <taxon>Alteromonas/Salinimonas group</taxon>
        <taxon>Alteromonas</taxon>
    </lineage>
</organism>
<protein>
    <submittedName>
        <fullName evidence="2">Uncharacterized protein</fullName>
    </submittedName>
</protein>